<proteinExistence type="predicted"/>
<keyword evidence="1" id="KW-0862">Zinc</keyword>
<keyword evidence="1" id="KW-0479">Metal-binding</keyword>
<dbReference type="InterPro" id="IPR052797">
    <property type="entry name" value="RegFact_GeneExpr_CellDeath"/>
</dbReference>
<dbReference type="SMART" id="SM00355">
    <property type="entry name" value="ZnF_C2H2"/>
    <property type="match status" value="2"/>
</dbReference>
<feature type="domain" description="C2H2-type" evidence="2">
    <location>
        <begin position="2"/>
        <end position="30"/>
    </location>
</feature>
<evidence type="ECO:0000313" key="3">
    <source>
        <dbReference type="EMBL" id="CAB0016996.1"/>
    </source>
</evidence>
<dbReference type="AlphaFoldDB" id="A0A6H5HLM5"/>
<dbReference type="PANTHER" id="PTHR33936">
    <property type="entry name" value="PROTEIN CBG17840"/>
    <property type="match status" value="1"/>
</dbReference>
<evidence type="ECO:0000259" key="2">
    <source>
        <dbReference type="PROSITE" id="PS50157"/>
    </source>
</evidence>
<dbReference type="GO" id="GO:0008270">
    <property type="term" value="F:zinc ion binding"/>
    <property type="evidence" value="ECO:0007669"/>
    <property type="project" value="UniProtKB-KW"/>
</dbReference>
<protein>
    <recommendedName>
        <fullName evidence="2">C2H2-type domain-containing protein</fullName>
    </recommendedName>
</protein>
<reference evidence="3 4" key="1">
    <citation type="submission" date="2020-02" db="EMBL/GenBank/DDBJ databases">
        <authorList>
            <person name="Ferguson B K."/>
        </authorList>
    </citation>
    <scope>NUCLEOTIDE SEQUENCE [LARGE SCALE GENOMIC DNA]</scope>
</reference>
<dbReference type="EMBL" id="CADCXU010030642">
    <property type="protein sequence ID" value="CAB0016996.1"/>
    <property type="molecule type" value="Genomic_DNA"/>
</dbReference>
<dbReference type="PROSITE" id="PS50157">
    <property type="entry name" value="ZINC_FINGER_C2H2_2"/>
    <property type="match status" value="1"/>
</dbReference>
<dbReference type="PANTHER" id="PTHR33936:SF24">
    <property type="entry name" value="C2H2-TYPE DOMAIN-CONTAINING PROTEIN"/>
    <property type="match status" value="1"/>
</dbReference>
<dbReference type="Gene3D" id="3.30.160.60">
    <property type="entry name" value="Classic Zinc Finger"/>
    <property type="match status" value="1"/>
</dbReference>
<dbReference type="InterPro" id="IPR013087">
    <property type="entry name" value="Znf_C2H2_type"/>
</dbReference>
<evidence type="ECO:0000313" key="4">
    <source>
        <dbReference type="Proteomes" id="UP000479000"/>
    </source>
</evidence>
<dbReference type="Proteomes" id="UP000479000">
    <property type="component" value="Unassembled WGS sequence"/>
</dbReference>
<name>A0A6H5HLM5_9HEMI</name>
<keyword evidence="4" id="KW-1185">Reference proteome</keyword>
<accession>A0A6H5HLM5</accession>
<dbReference type="OrthoDB" id="10031901at2759"/>
<evidence type="ECO:0000256" key="1">
    <source>
        <dbReference type="PROSITE-ProRule" id="PRU00042"/>
    </source>
</evidence>
<sequence length="694" mass="79063">MFSCTHCNYLTEYKRSMVRHLENIHIKPKTQKPRDTGPPTVSCTMCQYLSCTRTQMREHYSQVHDVNCSAQSLTFENTEAFEEWKSRIESEEISRFIKSTKARQSKTTIRQVYFCHRDGHFKSLGTGKRNLKRLGSNKINGCCPAEIKSFVNLASGAVSVQYIPTHVGHTNDLGRLPLPPSSRKEIARKLSEGVRSSKIISSIRDSVRDNPQDRQRLVTRQDVANVARTFKCKNRVVRHASDATSVDSWVAETRDSSNTVRFYKPRGTTLPDYPALTDDDFVLILANEYQVQMLESQGKNIICFDRVRGTGADHFELTTLLTVDETHKGFPCFFMVSNRSDTTIMALLALVVKDALGHEINTTTIMTDMSDIYSQGWSSVMPAPVHRLYCSWHVLNAWRENLVKISHPECREPVYKTLKALLEEVDKTVFSCSLQLAIYELKNDPVTVEFGQYFVQEFGNNVARWACCHQLHLDVNTNMFLESMHETLEYVYSGGKKQKPLDKAIPALMEFTRDKISKLWIALHKGGDRSKLIAIKKGHEHALTVSEFCVAPNNGNGWLVKSGDSDDFHVVTDCNESCNCALRCDDCQCCIHRYKCSCKDSATKWNMCEHIHLMNLQNSSTLLELDEGVLNEVIVNTSEVDSFEESLQSLDDLYHSIRSGLKTVSDIAFFKDHIEKYVFSIFEQQNASVLHFEQ</sequence>
<organism evidence="3 4">
    <name type="scientific">Nesidiocoris tenuis</name>
    <dbReference type="NCBI Taxonomy" id="355587"/>
    <lineage>
        <taxon>Eukaryota</taxon>
        <taxon>Metazoa</taxon>
        <taxon>Ecdysozoa</taxon>
        <taxon>Arthropoda</taxon>
        <taxon>Hexapoda</taxon>
        <taxon>Insecta</taxon>
        <taxon>Pterygota</taxon>
        <taxon>Neoptera</taxon>
        <taxon>Paraneoptera</taxon>
        <taxon>Hemiptera</taxon>
        <taxon>Heteroptera</taxon>
        <taxon>Panheteroptera</taxon>
        <taxon>Cimicomorpha</taxon>
        <taxon>Miridae</taxon>
        <taxon>Dicyphina</taxon>
        <taxon>Nesidiocoris</taxon>
    </lineage>
</organism>
<keyword evidence="1" id="KW-0863">Zinc-finger</keyword>
<gene>
    <name evidence="3" type="ORF">NTEN_LOCUS21112</name>
</gene>